<evidence type="ECO:0000256" key="1">
    <source>
        <dbReference type="ARBA" id="ARBA00004370"/>
    </source>
</evidence>
<keyword evidence="4" id="KW-1133">Transmembrane helix</keyword>
<comment type="subcellular location">
    <subcellularLocation>
        <location evidence="1">Membrane</location>
    </subcellularLocation>
</comment>
<evidence type="ECO:0000313" key="5">
    <source>
        <dbReference type="EMBL" id="CAJ1507336.1"/>
    </source>
</evidence>
<evidence type="ECO:0000256" key="2">
    <source>
        <dbReference type="ARBA" id="ARBA00023136"/>
    </source>
</evidence>
<evidence type="ECO:0000256" key="4">
    <source>
        <dbReference type="SAM" id="Phobius"/>
    </source>
</evidence>
<accession>A0ABM9LZ80</accession>
<feature type="region of interest" description="Disordered" evidence="3">
    <location>
        <begin position="22"/>
        <end position="50"/>
    </location>
</feature>
<dbReference type="PANTHER" id="PTHR37042:SF4">
    <property type="entry name" value="OUTER MEMBRANE PROTEIN RV1973"/>
    <property type="match status" value="1"/>
</dbReference>
<organism evidence="5 6">
    <name type="scientific">[Mycobacterium] holstebronense</name>
    <dbReference type="NCBI Taxonomy" id="3064288"/>
    <lineage>
        <taxon>Bacteria</taxon>
        <taxon>Bacillati</taxon>
        <taxon>Actinomycetota</taxon>
        <taxon>Actinomycetes</taxon>
        <taxon>Mycobacteriales</taxon>
        <taxon>Mycobacteriaceae</taxon>
        <taxon>Mycolicibacterium</taxon>
    </lineage>
</organism>
<dbReference type="Proteomes" id="UP001190464">
    <property type="component" value="Chromosome"/>
</dbReference>
<sequence>MGKTADPDVFDQLDKQLETDLETDLATDSATAETADRVEPEPTTPSAPAPRRHRVRVALVAAVLIAALAYSGYAGWRLHQLDARAAAGQAALASAKDYAITLTTLDTADIDGNYARALDGATGQFKDAYSLGAKQLRQILIDNKATGRGIVLDAAVKSATTTRVEVLLFVDQSITNAVRSEPRIDRNRIQMTMELVDHRWLASQVDLT</sequence>
<evidence type="ECO:0000313" key="6">
    <source>
        <dbReference type="Proteomes" id="UP001190464"/>
    </source>
</evidence>
<name>A0ABM9LZ80_9MYCO</name>
<dbReference type="PANTHER" id="PTHR37042">
    <property type="entry name" value="OUTER MEMBRANE PROTEIN RV1973"/>
    <property type="match status" value="1"/>
</dbReference>
<dbReference type="EMBL" id="OY726398">
    <property type="protein sequence ID" value="CAJ1507336.1"/>
    <property type="molecule type" value="Genomic_DNA"/>
</dbReference>
<gene>
    <name evidence="5" type="ORF">MU0102_003039</name>
</gene>
<keyword evidence="6" id="KW-1185">Reference proteome</keyword>
<evidence type="ECO:0000256" key="3">
    <source>
        <dbReference type="SAM" id="MobiDB-lite"/>
    </source>
</evidence>
<keyword evidence="4" id="KW-0812">Transmembrane</keyword>
<reference evidence="5 6" key="1">
    <citation type="submission" date="2023-08" db="EMBL/GenBank/DDBJ databases">
        <authorList>
            <person name="Folkvardsen B D."/>
            <person name="Norman A."/>
        </authorList>
    </citation>
    <scope>NUCLEOTIDE SEQUENCE [LARGE SCALE GENOMIC DNA]</scope>
    <source>
        <strain evidence="5 6">Mu0102</strain>
    </source>
</reference>
<keyword evidence="2 4" id="KW-0472">Membrane</keyword>
<dbReference type="RefSeq" id="WP_308483880.1">
    <property type="nucleotide sequence ID" value="NZ_OY726398.1"/>
</dbReference>
<protein>
    <submittedName>
        <fullName evidence="5">Mce protein</fullName>
    </submittedName>
</protein>
<feature type="transmembrane region" description="Helical" evidence="4">
    <location>
        <begin position="57"/>
        <end position="76"/>
    </location>
</feature>
<proteinExistence type="predicted"/>